<dbReference type="NCBIfam" id="NF040974">
    <property type="entry name" value="RepABC_RepC"/>
    <property type="match status" value="1"/>
</dbReference>
<dbReference type="Pfam" id="PF03428">
    <property type="entry name" value="RP-C"/>
    <property type="match status" value="1"/>
</dbReference>
<proteinExistence type="predicted"/>
<organism evidence="3 4">
    <name type="scientific">Donghicola eburneus</name>
    <dbReference type="NCBI Taxonomy" id="393278"/>
    <lineage>
        <taxon>Bacteria</taxon>
        <taxon>Pseudomonadati</taxon>
        <taxon>Pseudomonadota</taxon>
        <taxon>Alphaproteobacteria</taxon>
        <taxon>Rhodobacterales</taxon>
        <taxon>Roseobacteraceae</taxon>
        <taxon>Donghicola</taxon>
    </lineage>
</organism>
<dbReference type="Pfam" id="PF11800">
    <property type="entry name" value="RP-C_C"/>
    <property type="match status" value="1"/>
</dbReference>
<feature type="domain" description="Plasmid replication protein C N-terminal" evidence="1">
    <location>
        <begin position="23"/>
        <end position="170"/>
    </location>
</feature>
<dbReference type="EMBL" id="FMJB01000033">
    <property type="protein sequence ID" value="SCM66676.1"/>
    <property type="molecule type" value="Genomic_DNA"/>
</dbReference>
<dbReference type="AlphaFoldDB" id="A0A1M4N0U0"/>
<dbReference type="InterPro" id="IPR021760">
    <property type="entry name" value="RepC_C"/>
</dbReference>
<keyword evidence="4" id="KW-1185">Reference proteome</keyword>
<dbReference type="RefSeq" id="WP_072704559.1">
    <property type="nucleotide sequence ID" value="NZ_FMJB01000033.1"/>
</dbReference>
<reference evidence="4" key="1">
    <citation type="submission" date="2016-09" db="EMBL/GenBank/DDBJ databases">
        <authorList>
            <person name="Wibberg D."/>
        </authorList>
    </citation>
    <scope>NUCLEOTIDE SEQUENCE [LARGE SCALE GENOMIC DNA]</scope>
</reference>
<protein>
    <submittedName>
        <fullName evidence="3">Plasmid replication protein RepC-8</fullName>
    </submittedName>
</protein>
<sequence length="353" mass="39273">MTVLTPRFVGRPVLAAPEGSTVARDKWALVDRLTLAAEDFGLSHRNIAVLRAMLTFVPERDLPARMGVSIVFASNQTLSTRLGGMPESTLRRHLAALVKAGVIARFDSPNRKRYAKRLGHGIACAFGFDLGPLSSLAPEIEAHASARELRQQEHDLLRTKILRARQTLCEALLARDIDPDGLHDQSPLLARARLLLRRKDNNEELEDLLKDFDAVSLSSIPSASDSENERHQHREKNKISDLVKTRSNKAPDFNFLSQFTEYQKMFPNAAYDPRDISSHAASLIPMMGIDQPVYEEAKQTLGADIAPIAVLCILERFDQIENPGGYLRHLTKQARVGEFNLRRLLSSVGGIVS</sequence>
<evidence type="ECO:0000259" key="2">
    <source>
        <dbReference type="Pfam" id="PF11800"/>
    </source>
</evidence>
<evidence type="ECO:0000313" key="3">
    <source>
        <dbReference type="EMBL" id="SCM66676.1"/>
    </source>
</evidence>
<accession>A0A1M4N0U0</accession>
<name>A0A1M4N0U0_9RHOB</name>
<evidence type="ECO:0000313" key="4">
    <source>
        <dbReference type="Proteomes" id="UP000184085"/>
    </source>
</evidence>
<dbReference type="InterPro" id="IPR005090">
    <property type="entry name" value="RepC_N"/>
</dbReference>
<gene>
    <name evidence="3" type="primary">repC-8</name>
    <name evidence="3" type="ORF">KARMA_0855</name>
</gene>
<dbReference type="InterPro" id="IPR036390">
    <property type="entry name" value="WH_DNA-bd_sf"/>
</dbReference>
<evidence type="ECO:0000259" key="1">
    <source>
        <dbReference type="Pfam" id="PF03428"/>
    </source>
</evidence>
<dbReference type="SUPFAM" id="SSF46785">
    <property type="entry name" value="Winged helix' DNA-binding domain"/>
    <property type="match status" value="1"/>
</dbReference>
<dbReference type="Proteomes" id="UP000184085">
    <property type="component" value="Unassembled WGS sequence"/>
</dbReference>
<dbReference type="InterPro" id="IPR047611">
    <property type="entry name" value="RepABC_RepC"/>
</dbReference>
<feature type="domain" description="Plasmid replication protein C C-terminal" evidence="2">
    <location>
        <begin position="268"/>
        <end position="347"/>
    </location>
</feature>